<keyword evidence="2" id="KW-1185">Reference proteome</keyword>
<dbReference type="RefSeq" id="WP_171837824.1">
    <property type="nucleotide sequence ID" value="NZ_CP053710.1"/>
</dbReference>
<protein>
    <submittedName>
        <fullName evidence="1">Uncharacterized protein</fullName>
    </submittedName>
</protein>
<keyword evidence="1" id="KW-0614">Plasmid</keyword>
<evidence type="ECO:0000313" key="2">
    <source>
        <dbReference type="Proteomes" id="UP000500767"/>
    </source>
</evidence>
<geneLocation type="plasmid" evidence="1 2">
    <name>unnamed2</name>
</geneLocation>
<dbReference type="Proteomes" id="UP000500767">
    <property type="component" value="Plasmid unnamed2"/>
</dbReference>
<dbReference type="KEGG" id="lck:HN018_24180"/>
<evidence type="ECO:0000313" key="1">
    <source>
        <dbReference type="EMBL" id="QKE93312.1"/>
    </source>
</evidence>
<gene>
    <name evidence="1" type="ORF">HN018_24180</name>
</gene>
<accession>A0A6M8HY29</accession>
<sequence>MAALFGSVATAVAIFGGGLAVEAYKRRHDRTGMALALAGAIDAWLSLIASREMIEELWASLDQLEAGRPNTFGSLIGENISFQTITLAYASQIGHLGDDLPFRVARFLA</sequence>
<organism evidence="1 2">
    <name type="scientific">Lichenicola cladoniae</name>
    <dbReference type="NCBI Taxonomy" id="1484109"/>
    <lineage>
        <taxon>Bacteria</taxon>
        <taxon>Pseudomonadati</taxon>
        <taxon>Pseudomonadota</taxon>
        <taxon>Alphaproteobacteria</taxon>
        <taxon>Acetobacterales</taxon>
        <taxon>Acetobacteraceae</taxon>
        <taxon>Lichenicola</taxon>
    </lineage>
</organism>
<dbReference type="EMBL" id="CP053710">
    <property type="protein sequence ID" value="QKE93312.1"/>
    <property type="molecule type" value="Genomic_DNA"/>
</dbReference>
<reference evidence="1 2" key="1">
    <citation type="journal article" date="2014" name="World J. Microbiol. Biotechnol.">
        <title>Biodiversity and physiological characteristics of Antarctic and Arctic lichens-associated bacteria.</title>
        <authorList>
            <person name="Lee Y.M."/>
            <person name="Kim E.H."/>
            <person name="Lee H.K."/>
            <person name="Hong S.G."/>
        </authorList>
    </citation>
    <scope>NUCLEOTIDE SEQUENCE [LARGE SCALE GENOMIC DNA]</scope>
    <source>
        <strain evidence="1 2">PAMC 26569</strain>
        <plasmid evidence="1">unnamed2</plasmid>
    </source>
</reference>
<name>A0A6M8HY29_9PROT</name>
<dbReference type="AlphaFoldDB" id="A0A6M8HY29"/>
<proteinExistence type="predicted"/>